<organism evidence="13 14">
    <name type="scientific">Breznakia pachnodae</name>
    <dbReference type="NCBI Taxonomy" id="265178"/>
    <lineage>
        <taxon>Bacteria</taxon>
        <taxon>Bacillati</taxon>
        <taxon>Bacillota</taxon>
        <taxon>Erysipelotrichia</taxon>
        <taxon>Erysipelotrichales</taxon>
        <taxon>Erysipelotrichaceae</taxon>
        <taxon>Breznakia</taxon>
    </lineage>
</organism>
<dbReference type="Pfam" id="PF02518">
    <property type="entry name" value="HATPase_c"/>
    <property type="match status" value="1"/>
</dbReference>
<evidence type="ECO:0000256" key="4">
    <source>
        <dbReference type="ARBA" id="ARBA00022475"/>
    </source>
</evidence>
<dbReference type="InterPro" id="IPR005467">
    <property type="entry name" value="His_kinase_dom"/>
</dbReference>
<dbReference type="SMART" id="SM00387">
    <property type="entry name" value="HATPase_c"/>
    <property type="match status" value="1"/>
</dbReference>
<proteinExistence type="predicted"/>
<feature type="transmembrane region" description="Helical" evidence="11">
    <location>
        <begin position="37"/>
        <end position="57"/>
    </location>
</feature>
<comment type="catalytic activity">
    <reaction evidence="1">
        <text>ATP + protein L-histidine = ADP + protein N-phospho-L-histidine.</text>
        <dbReference type="EC" id="2.7.13.3"/>
    </reaction>
</comment>
<evidence type="ECO:0000256" key="9">
    <source>
        <dbReference type="ARBA" id="ARBA00023012"/>
    </source>
</evidence>
<keyword evidence="5" id="KW-0808">Transferase</keyword>
<reference evidence="13 14" key="1">
    <citation type="submission" date="2023-07" db="EMBL/GenBank/DDBJ databases">
        <title>Genomic Encyclopedia of Type Strains, Phase IV (KMG-IV): sequencing the most valuable type-strain genomes for metagenomic binning, comparative biology and taxonomic classification.</title>
        <authorList>
            <person name="Goeker M."/>
        </authorList>
    </citation>
    <scope>NUCLEOTIDE SEQUENCE [LARGE SCALE GENOMIC DNA]</scope>
    <source>
        <strain evidence="13 14">DSM 16784</strain>
    </source>
</reference>
<evidence type="ECO:0000313" key="13">
    <source>
        <dbReference type="EMBL" id="MDQ0359743.1"/>
    </source>
</evidence>
<evidence type="ECO:0000256" key="8">
    <source>
        <dbReference type="ARBA" id="ARBA00022989"/>
    </source>
</evidence>
<evidence type="ECO:0000256" key="2">
    <source>
        <dbReference type="ARBA" id="ARBA00004651"/>
    </source>
</evidence>
<dbReference type="GO" id="GO:0016301">
    <property type="term" value="F:kinase activity"/>
    <property type="evidence" value="ECO:0007669"/>
    <property type="project" value="UniProtKB-KW"/>
</dbReference>
<comment type="caution">
    <text evidence="13">The sequence shown here is derived from an EMBL/GenBank/DDBJ whole genome shotgun (WGS) entry which is preliminary data.</text>
</comment>
<evidence type="ECO:0000256" key="6">
    <source>
        <dbReference type="ARBA" id="ARBA00022692"/>
    </source>
</evidence>
<keyword evidence="7 13" id="KW-0418">Kinase</keyword>
<accession>A0ABU0DYN3</accession>
<feature type="transmembrane region" description="Helical" evidence="11">
    <location>
        <begin position="12"/>
        <end position="31"/>
    </location>
</feature>
<evidence type="ECO:0000256" key="7">
    <source>
        <dbReference type="ARBA" id="ARBA00022777"/>
    </source>
</evidence>
<evidence type="ECO:0000313" key="14">
    <source>
        <dbReference type="Proteomes" id="UP001230220"/>
    </source>
</evidence>
<dbReference type="InterPro" id="IPR050351">
    <property type="entry name" value="BphY/WalK/GraS-like"/>
</dbReference>
<comment type="subcellular location">
    <subcellularLocation>
        <location evidence="2">Cell membrane</location>
        <topology evidence="2">Multi-pass membrane protein</topology>
    </subcellularLocation>
</comment>
<dbReference type="RefSeq" id="WP_307405117.1">
    <property type="nucleotide sequence ID" value="NZ_JAUSUR010000001.1"/>
</dbReference>
<keyword evidence="10 11" id="KW-0472">Membrane</keyword>
<keyword evidence="4" id="KW-1003">Cell membrane</keyword>
<evidence type="ECO:0000259" key="12">
    <source>
        <dbReference type="PROSITE" id="PS50109"/>
    </source>
</evidence>
<feature type="domain" description="Histidine kinase" evidence="12">
    <location>
        <begin position="126"/>
        <end position="331"/>
    </location>
</feature>
<dbReference type="InterPro" id="IPR003594">
    <property type="entry name" value="HATPase_dom"/>
</dbReference>
<evidence type="ECO:0000256" key="1">
    <source>
        <dbReference type="ARBA" id="ARBA00000085"/>
    </source>
</evidence>
<keyword evidence="8 11" id="KW-1133">Transmembrane helix</keyword>
<dbReference type="EC" id="2.7.13.3" evidence="3"/>
<evidence type="ECO:0000256" key="10">
    <source>
        <dbReference type="ARBA" id="ARBA00023136"/>
    </source>
</evidence>
<dbReference type="PROSITE" id="PS50109">
    <property type="entry name" value="HIS_KIN"/>
    <property type="match status" value="1"/>
</dbReference>
<dbReference type="EMBL" id="JAUSUR010000001">
    <property type="protein sequence ID" value="MDQ0359743.1"/>
    <property type="molecule type" value="Genomic_DNA"/>
</dbReference>
<dbReference type="PANTHER" id="PTHR45453:SF2">
    <property type="entry name" value="HISTIDINE KINASE"/>
    <property type="match status" value="1"/>
</dbReference>
<keyword evidence="14" id="KW-1185">Reference proteome</keyword>
<keyword evidence="6 11" id="KW-0812">Transmembrane</keyword>
<evidence type="ECO:0000256" key="11">
    <source>
        <dbReference type="SAM" id="Phobius"/>
    </source>
</evidence>
<protein>
    <recommendedName>
        <fullName evidence="3">histidine kinase</fullName>
        <ecNumber evidence="3">2.7.13.3</ecNumber>
    </recommendedName>
</protein>
<evidence type="ECO:0000256" key="5">
    <source>
        <dbReference type="ARBA" id="ARBA00022679"/>
    </source>
</evidence>
<dbReference type="InterPro" id="IPR036890">
    <property type="entry name" value="HATPase_C_sf"/>
</dbReference>
<dbReference type="PANTHER" id="PTHR45453">
    <property type="entry name" value="PHOSPHATE REGULON SENSOR PROTEIN PHOR"/>
    <property type="match status" value="1"/>
</dbReference>
<name>A0ABU0DYN3_9FIRM</name>
<dbReference type="Gene3D" id="3.30.565.10">
    <property type="entry name" value="Histidine kinase-like ATPase, C-terminal domain"/>
    <property type="match status" value="1"/>
</dbReference>
<evidence type="ECO:0000256" key="3">
    <source>
        <dbReference type="ARBA" id="ARBA00012438"/>
    </source>
</evidence>
<sequence length="335" mass="38650">MKFIDYIKDRAYIILVNIICMLFAFFVLQFSGANLSILYYLLGLWIIVLFVTLGIGYHKQKKYFEELNSIMEQLDKKYLFVECMDEHSDAMSKEYYKLFKKMSKSMIGYVSNAENQFTEYKDYIESWIHEIKLPITAAKLIAENNKDETTRKILSQLELIDNSVERSLYYARSGVVENDYAIKETSLQQIVDNVISKNKQILMQNKVMIDCKDLSASVYTDEKWLGFILNQIMFNSIKYKSKQPVITFLATEVSNGVALHIKDNGIGVSASDLPRVFEKGFTGMNGRTYTKSTGIGLYLCRKLSKKLGIHISMESKENEYTEVILVFPKGTFVKV</sequence>
<gene>
    <name evidence="13" type="ORF">J2S15_000474</name>
</gene>
<dbReference type="SUPFAM" id="SSF55874">
    <property type="entry name" value="ATPase domain of HSP90 chaperone/DNA topoisomerase II/histidine kinase"/>
    <property type="match status" value="1"/>
</dbReference>
<dbReference type="Proteomes" id="UP001230220">
    <property type="component" value="Unassembled WGS sequence"/>
</dbReference>
<keyword evidence="9" id="KW-0902">Two-component regulatory system</keyword>